<dbReference type="Pfam" id="PF02518">
    <property type="entry name" value="HATPase_c"/>
    <property type="match status" value="1"/>
</dbReference>
<protein>
    <recommendedName>
        <fullName evidence="3">histidine kinase</fullName>
        <ecNumber evidence="3">2.7.13.3</ecNumber>
    </recommendedName>
</protein>
<gene>
    <name evidence="14" type="ORF">C7444_11823</name>
</gene>
<dbReference type="EC" id="2.7.13.3" evidence="3"/>
<feature type="transmembrane region" description="Helical" evidence="11">
    <location>
        <begin position="179"/>
        <end position="204"/>
    </location>
</feature>
<keyword evidence="7 14" id="KW-0418">Kinase</keyword>
<evidence type="ECO:0000256" key="10">
    <source>
        <dbReference type="ARBA" id="ARBA00023136"/>
    </source>
</evidence>
<dbReference type="InterPro" id="IPR036890">
    <property type="entry name" value="HATPase_C_sf"/>
</dbReference>
<evidence type="ECO:0000256" key="9">
    <source>
        <dbReference type="ARBA" id="ARBA00023012"/>
    </source>
</evidence>
<name>A0A318H7A6_9BURK</name>
<comment type="catalytic activity">
    <reaction evidence="1">
        <text>ATP + protein L-histidine = ADP + protein N-phospho-L-histidine.</text>
        <dbReference type="EC" id="2.7.13.3"/>
    </reaction>
</comment>
<feature type="domain" description="Histidine kinase" evidence="12">
    <location>
        <begin position="262"/>
        <end position="468"/>
    </location>
</feature>
<keyword evidence="6 11" id="KW-0812">Transmembrane</keyword>
<dbReference type="Gene3D" id="1.10.287.130">
    <property type="match status" value="1"/>
</dbReference>
<dbReference type="InterPro" id="IPR005467">
    <property type="entry name" value="His_kinase_dom"/>
</dbReference>
<evidence type="ECO:0000256" key="2">
    <source>
        <dbReference type="ARBA" id="ARBA00004370"/>
    </source>
</evidence>
<comment type="subcellular location">
    <subcellularLocation>
        <location evidence="2">Membrane</location>
    </subcellularLocation>
</comment>
<dbReference type="Proteomes" id="UP000247811">
    <property type="component" value="Unassembled WGS sequence"/>
</dbReference>
<dbReference type="PROSITE" id="PS50109">
    <property type="entry name" value="HIS_KIN"/>
    <property type="match status" value="1"/>
</dbReference>
<dbReference type="GO" id="GO:0004673">
    <property type="term" value="F:protein histidine kinase activity"/>
    <property type="evidence" value="ECO:0007669"/>
    <property type="project" value="UniProtKB-EC"/>
</dbReference>
<keyword evidence="4" id="KW-0597">Phosphoprotein</keyword>
<sequence>MKADGPVGWRAVLRRPIASLRLRLFAGTLVGVVAALLVAGLVLCDLFREQVSHQFDAGLRARLDQLTASFEVGADGRPLLVSEPADPRWRQPLSGLYWQIDGPRQAALLRSRSLWDTTLAVPADVAADGQVHVHETTGPGGLKVRVMERAVRSAEHPGPLWMLRVAQDTHEMDEAVSRFVGALLTSLVVLAVALLAAAVAQVAVGLAPLRSLQAAVTGLREGRLQRLDGEFPAELQPLIQDFNSVLDQNAQVVERARTQAGNLAHAIKTPLAVLANAAARPEAAPGELARLVEEQVEQARQQVNWHLARARAAASAGMPGLRTPVAPVVAGLVRVMSRVHAERALTIDPHVGTPLSFAGEEQDLQEMLGNLLDNACKWARTTVSIDVSAPAGPGPATLCLVVDDDGPGLPAQQHERMLARGARADEQRPGSGLGLAIVHDLARLYGGALRLSGSPRGGLRVQLDLPAI</sequence>
<keyword evidence="5" id="KW-0808">Transferase</keyword>
<organism evidence="14 15">
    <name type="scientific">Sphaerotilus hippei</name>
    <dbReference type="NCBI Taxonomy" id="744406"/>
    <lineage>
        <taxon>Bacteria</taxon>
        <taxon>Pseudomonadati</taxon>
        <taxon>Pseudomonadota</taxon>
        <taxon>Betaproteobacteria</taxon>
        <taxon>Burkholderiales</taxon>
        <taxon>Sphaerotilaceae</taxon>
        <taxon>Sphaerotilus</taxon>
    </lineage>
</organism>
<keyword evidence="10 11" id="KW-0472">Membrane</keyword>
<evidence type="ECO:0000256" key="4">
    <source>
        <dbReference type="ARBA" id="ARBA00022553"/>
    </source>
</evidence>
<keyword evidence="8 11" id="KW-1133">Transmembrane helix</keyword>
<dbReference type="InterPro" id="IPR050428">
    <property type="entry name" value="TCS_sensor_his_kinase"/>
</dbReference>
<dbReference type="AlphaFoldDB" id="A0A318H7A6"/>
<comment type="caution">
    <text evidence="14">The sequence shown here is derived from an EMBL/GenBank/DDBJ whole genome shotgun (WGS) entry which is preliminary data.</text>
</comment>
<evidence type="ECO:0000256" key="1">
    <source>
        <dbReference type="ARBA" id="ARBA00000085"/>
    </source>
</evidence>
<evidence type="ECO:0000256" key="11">
    <source>
        <dbReference type="SAM" id="Phobius"/>
    </source>
</evidence>
<dbReference type="PANTHER" id="PTHR45436">
    <property type="entry name" value="SENSOR HISTIDINE KINASE YKOH"/>
    <property type="match status" value="1"/>
</dbReference>
<evidence type="ECO:0000313" key="14">
    <source>
        <dbReference type="EMBL" id="PXW93654.1"/>
    </source>
</evidence>
<dbReference type="Gene3D" id="3.30.565.10">
    <property type="entry name" value="Histidine kinase-like ATPase, C-terminal domain"/>
    <property type="match status" value="1"/>
</dbReference>
<keyword evidence="15" id="KW-1185">Reference proteome</keyword>
<dbReference type="PROSITE" id="PS50885">
    <property type="entry name" value="HAMP"/>
    <property type="match status" value="1"/>
</dbReference>
<accession>A0A318H7A6</accession>
<dbReference type="PRINTS" id="PR00344">
    <property type="entry name" value="BCTRLSENSOR"/>
</dbReference>
<dbReference type="OrthoDB" id="9809567at2"/>
<dbReference type="InterPro" id="IPR004358">
    <property type="entry name" value="Sig_transdc_His_kin-like_C"/>
</dbReference>
<proteinExistence type="predicted"/>
<dbReference type="GO" id="GO:0000160">
    <property type="term" value="P:phosphorelay signal transduction system"/>
    <property type="evidence" value="ECO:0007669"/>
    <property type="project" value="UniProtKB-KW"/>
</dbReference>
<dbReference type="GO" id="GO:0005886">
    <property type="term" value="C:plasma membrane"/>
    <property type="evidence" value="ECO:0007669"/>
    <property type="project" value="TreeGrafter"/>
</dbReference>
<reference evidence="14 15" key="1">
    <citation type="submission" date="2018-05" db="EMBL/GenBank/DDBJ databases">
        <title>Genomic Encyclopedia of Type Strains, Phase IV (KMG-IV): sequencing the most valuable type-strain genomes for metagenomic binning, comparative biology and taxonomic classification.</title>
        <authorList>
            <person name="Goeker M."/>
        </authorList>
    </citation>
    <scope>NUCLEOTIDE SEQUENCE [LARGE SCALE GENOMIC DNA]</scope>
    <source>
        <strain evidence="14 15">DSM 566</strain>
    </source>
</reference>
<dbReference type="PANTHER" id="PTHR45436:SF5">
    <property type="entry name" value="SENSOR HISTIDINE KINASE TRCS"/>
    <property type="match status" value="1"/>
</dbReference>
<evidence type="ECO:0000256" key="6">
    <source>
        <dbReference type="ARBA" id="ARBA00022692"/>
    </source>
</evidence>
<feature type="transmembrane region" description="Helical" evidence="11">
    <location>
        <begin position="20"/>
        <end position="44"/>
    </location>
</feature>
<dbReference type="InterPro" id="IPR003660">
    <property type="entry name" value="HAMP_dom"/>
</dbReference>
<dbReference type="RefSeq" id="WP_110401918.1">
    <property type="nucleotide sequence ID" value="NZ_QJJS01000018.1"/>
</dbReference>
<evidence type="ECO:0000256" key="8">
    <source>
        <dbReference type="ARBA" id="ARBA00022989"/>
    </source>
</evidence>
<evidence type="ECO:0000256" key="5">
    <source>
        <dbReference type="ARBA" id="ARBA00022679"/>
    </source>
</evidence>
<evidence type="ECO:0000256" key="7">
    <source>
        <dbReference type="ARBA" id="ARBA00022777"/>
    </source>
</evidence>
<dbReference type="EMBL" id="QJJS01000018">
    <property type="protein sequence ID" value="PXW93654.1"/>
    <property type="molecule type" value="Genomic_DNA"/>
</dbReference>
<evidence type="ECO:0000259" key="13">
    <source>
        <dbReference type="PROSITE" id="PS50885"/>
    </source>
</evidence>
<evidence type="ECO:0000256" key="3">
    <source>
        <dbReference type="ARBA" id="ARBA00012438"/>
    </source>
</evidence>
<feature type="domain" description="HAMP" evidence="13">
    <location>
        <begin position="203"/>
        <end position="254"/>
    </location>
</feature>
<dbReference type="InterPro" id="IPR003594">
    <property type="entry name" value="HATPase_dom"/>
</dbReference>
<dbReference type="SMART" id="SM00387">
    <property type="entry name" value="HATPase_c"/>
    <property type="match status" value="1"/>
</dbReference>
<evidence type="ECO:0000313" key="15">
    <source>
        <dbReference type="Proteomes" id="UP000247811"/>
    </source>
</evidence>
<keyword evidence="9" id="KW-0902">Two-component regulatory system</keyword>
<dbReference type="SUPFAM" id="SSF55874">
    <property type="entry name" value="ATPase domain of HSP90 chaperone/DNA topoisomerase II/histidine kinase"/>
    <property type="match status" value="1"/>
</dbReference>
<evidence type="ECO:0000259" key="12">
    <source>
        <dbReference type="PROSITE" id="PS50109"/>
    </source>
</evidence>